<evidence type="ECO:0000313" key="4">
    <source>
        <dbReference type="Proteomes" id="UP001159427"/>
    </source>
</evidence>
<reference evidence="3 4" key="1">
    <citation type="submission" date="2022-05" db="EMBL/GenBank/DDBJ databases">
        <authorList>
            <consortium name="Genoscope - CEA"/>
            <person name="William W."/>
        </authorList>
    </citation>
    <scope>NUCLEOTIDE SEQUENCE [LARGE SCALE GENOMIC DNA]</scope>
</reference>
<accession>A0ABN8M0I7</accession>
<dbReference type="InterPro" id="IPR036915">
    <property type="entry name" value="Cyclin-like_sf"/>
</dbReference>
<dbReference type="EMBL" id="CALNXI010000186">
    <property type="protein sequence ID" value="CAH3021547.1"/>
    <property type="molecule type" value="Genomic_DNA"/>
</dbReference>
<dbReference type="CDD" id="cd20556">
    <property type="entry name" value="CYCLIN_CABLES"/>
    <property type="match status" value="1"/>
</dbReference>
<feature type="domain" description="Cyclin N-terminal" evidence="2">
    <location>
        <begin position="328"/>
        <end position="429"/>
    </location>
</feature>
<evidence type="ECO:0000313" key="3">
    <source>
        <dbReference type="EMBL" id="CAH3021547.1"/>
    </source>
</evidence>
<keyword evidence="4" id="KW-1185">Reference proteome</keyword>
<dbReference type="InterPro" id="IPR006671">
    <property type="entry name" value="Cyclin_N"/>
</dbReference>
<gene>
    <name evidence="3" type="ORF">PEVE_00011807</name>
</gene>
<proteinExistence type="predicted"/>
<evidence type="ECO:0000259" key="2">
    <source>
        <dbReference type="Pfam" id="PF00134"/>
    </source>
</evidence>
<dbReference type="PANTHER" id="PTHR22896">
    <property type="entry name" value="CDK5 AND ABL1 ENZYME SUBSTRATE 1"/>
    <property type="match status" value="1"/>
</dbReference>
<dbReference type="PANTHER" id="PTHR22896:SF0">
    <property type="entry name" value="CYCLIN N-TERMINAL DOMAIN-CONTAINING PROTEIN"/>
    <property type="match status" value="1"/>
</dbReference>
<feature type="compositionally biased region" description="Polar residues" evidence="1">
    <location>
        <begin position="83"/>
        <end position="92"/>
    </location>
</feature>
<dbReference type="Proteomes" id="UP001159427">
    <property type="component" value="Unassembled WGS sequence"/>
</dbReference>
<protein>
    <recommendedName>
        <fullName evidence="2">Cyclin N-terminal domain-containing protein</fullName>
    </recommendedName>
</protein>
<organism evidence="3 4">
    <name type="scientific">Porites evermanni</name>
    <dbReference type="NCBI Taxonomy" id="104178"/>
    <lineage>
        <taxon>Eukaryota</taxon>
        <taxon>Metazoa</taxon>
        <taxon>Cnidaria</taxon>
        <taxon>Anthozoa</taxon>
        <taxon>Hexacorallia</taxon>
        <taxon>Scleractinia</taxon>
        <taxon>Fungiina</taxon>
        <taxon>Poritidae</taxon>
        <taxon>Porites</taxon>
    </lineage>
</organism>
<dbReference type="SUPFAM" id="SSF47954">
    <property type="entry name" value="Cyclin-like"/>
    <property type="match status" value="1"/>
</dbReference>
<evidence type="ECO:0000256" key="1">
    <source>
        <dbReference type="SAM" id="MobiDB-lite"/>
    </source>
</evidence>
<dbReference type="Pfam" id="PF00134">
    <property type="entry name" value="Cyclin_N"/>
    <property type="match status" value="1"/>
</dbReference>
<dbReference type="Gene3D" id="1.10.472.10">
    <property type="entry name" value="Cyclin-like"/>
    <property type="match status" value="1"/>
</dbReference>
<feature type="region of interest" description="Disordered" evidence="1">
    <location>
        <begin position="38"/>
        <end position="96"/>
    </location>
</feature>
<comment type="caution">
    <text evidence="3">The sequence shown here is derived from an EMBL/GenBank/DDBJ whole genome shotgun (WGS) entry which is preliminary data.</text>
</comment>
<dbReference type="InterPro" id="IPR012388">
    <property type="entry name" value="CABLES1/2"/>
</dbReference>
<name>A0ABN8M0I7_9CNID</name>
<sequence>MAAVTAGRPNRRRSKRVASACAFLSSISLDGNVARGPATEVNAKKNASNRSRGNEERNPDLLSSRRPLLHSISEPSALEDHGTNNGAKNSNVKAYHRQRSVTEAVFEGRLQERNVVIRRSVSVSDSTDSASTNSGGIQRSYKHRISCLTGSSFHHKRRATDKRIVLCSSHKAPLVTYSVLKYHKENQEAGQEGMSVKKTSVATPNQVVGIEGVELGSAEKTVSYRSLLISTYPFGWNEGQGTVTPLSIQVDPGGISLDSPDAGFSSPSGYDPHLLDDPELTSGRHRKVLNLASYLVSVVAYARPSELKKDLNEQFKEKFPNLNITLTKLRSLKKDILKIAMTQECQLDLTTVAYAYVYFEKLILKEKISKANRKLLAGSCLLLAAKFNDDMKRDKVREVIEAIEDRLRISVKELLKFEFQAVVALEFDLHVPQWEVMPHAKRLETE</sequence>